<gene>
    <name evidence="1" type="ORF">HGM15179_004531</name>
</gene>
<organism evidence="1 2">
    <name type="scientific">Zosterops borbonicus</name>
    <dbReference type="NCBI Taxonomy" id="364589"/>
    <lineage>
        <taxon>Eukaryota</taxon>
        <taxon>Metazoa</taxon>
        <taxon>Chordata</taxon>
        <taxon>Craniata</taxon>
        <taxon>Vertebrata</taxon>
        <taxon>Euteleostomi</taxon>
        <taxon>Archelosauria</taxon>
        <taxon>Archosauria</taxon>
        <taxon>Dinosauria</taxon>
        <taxon>Saurischia</taxon>
        <taxon>Theropoda</taxon>
        <taxon>Coelurosauria</taxon>
        <taxon>Aves</taxon>
        <taxon>Neognathae</taxon>
        <taxon>Neoaves</taxon>
        <taxon>Telluraves</taxon>
        <taxon>Australaves</taxon>
        <taxon>Passeriformes</taxon>
        <taxon>Sylvioidea</taxon>
        <taxon>Zosteropidae</taxon>
        <taxon>Zosterops</taxon>
    </lineage>
</organism>
<keyword evidence="2" id="KW-1185">Reference proteome</keyword>
<reference evidence="1" key="1">
    <citation type="submission" date="2019-04" db="EMBL/GenBank/DDBJ databases">
        <title>Genome assembly of Zosterops borbonicus 15179.</title>
        <authorList>
            <person name="Leroy T."/>
            <person name="Anselmetti Y."/>
            <person name="Tilak M.-K."/>
            <person name="Nabholz B."/>
        </authorList>
    </citation>
    <scope>NUCLEOTIDE SEQUENCE</scope>
    <source>
        <strain evidence="1">HGM_15179</strain>
        <tissue evidence="1">Muscle</tissue>
    </source>
</reference>
<dbReference type="OrthoDB" id="8693905at2759"/>
<dbReference type="Proteomes" id="UP000796761">
    <property type="component" value="Unassembled WGS sequence"/>
</dbReference>
<protein>
    <submittedName>
        <fullName evidence="1">Uncharacterized protein</fullName>
    </submittedName>
</protein>
<dbReference type="AlphaFoldDB" id="A0A8K1LQN7"/>
<comment type="caution">
    <text evidence="1">The sequence shown here is derived from an EMBL/GenBank/DDBJ whole genome shotgun (WGS) entry which is preliminary data.</text>
</comment>
<evidence type="ECO:0000313" key="1">
    <source>
        <dbReference type="EMBL" id="TRZ22547.1"/>
    </source>
</evidence>
<accession>A0A8K1LQN7</accession>
<proteinExistence type="predicted"/>
<name>A0A8K1LQN7_9PASS</name>
<sequence>MSRDSPTRSLDLINFSALRDLAPIFELVELVGNGTYKEQFFFQSEKIRTHFETNLFEKFDTNLTDYFRTNINCFDYPSSKGNTSEAKQNGNLLGASPGVSCSQQALHGLSRLNCPHDILPKEHNPVGGISALSGPCLEMPVLVEWVLLA</sequence>
<evidence type="ECO:0000313" key="2">
    <source>
        <dbReference type="Proteomes" id="UP000796761"/>
    </source>
</evidence>
<dbReference type="EMBL" id="SWJQ01000092">
    <property type="protein sequence ID" value="TRZ22547.1"/>
    <property type="molecule type" value="Genomic_DNA"/>
</dbReference>